<keyword evidence="2" id="KW-1185">Reference proteome</keyword>
<protein>
    <submittedName>
        <fullName evidence="1">Uncharacterized protein</fullName>
    </submittedName>
</protein>
<reference evidence="1" key="1">
    <citation type="submission" date="2022-10" db="EMBL/GenBank/DDBJ databases">
        <title>Fusarium specimens isolated from Avocado Roots.</title>
        <authorList>
            <person name="Stajich J."/>
            <person name="Roper C."/>
            <person name="Heimlech-Rivalta G."/>
        </authorList>
    </citation>
    <scope>NUCLEOTIDE SEQUENCE</scope>
    <source>
        <strain evidence="1">CF00143</strain>
    </source>
</reference>
<dbReference type="AlphaFoldDB" id="A0A9W8PQJ1"/>
<comment type="caution">
    <text evidence="1">The sequence shown here is derived from an EMBL/GenBank/DDBJ whole genome shotgun (WGS) entry which is preliminary data.</text>
</comment>
<evidence type="ECO:0000313" key="2">
    <source>
        <dbReference type="Proteomes" id="UP001152130"/>
    </source>
</evidence>
<gene>
    <name evidence="1" type="ORF">NW766_006490</name>
</gene>
<accession>A0A9W8PQJ1</accession>
<dbReference type="Proteomes" id="UP001152130">
    <property type="component" value="Unassembled WGS sequence"/>
</dbReference>
<organism evidence="1 2">
    <name type="scientific">Fusarium irregulare</name>
    <dbReference type="NCBI Taxonomy" id="2494466"/>
    <lineage>
        <taxon>Eukaryota</taxon>
        <taxon>Fungi</taxon>
        <taxon>Dikarya</taxon>
        <taxon>Ascomycota</taxon>
        <taxon>Pezizomycotina</taxon>
        <taxon>Sordariomycetes</taxon>
        <taxon>Hypocreomycetidae</taxon>
        <taxon>Hypocreales</taxon>
        <taxon>Nectriaceae</taxon>
        <taxon>Fusarium</taxon>
        <taxon>Fusarium incarnatum-equiseti species complex</taxon>
    </lineage>
</organism>
<dbReference type="EMBL" id="JAPDHF010000008">
    <property type="protein sequence ID" value="KAJ4014238.1"/>
    <property type="molecule type" value="Genomic_DNA"/>
</dbReference>
<evidence type="ECO:0000313" key="1">
    <source>
        <dbReference type="EMBL" id="KAJ4014238.1"/>
    </source>
</evidence>
<name>A0A9W8PQJ1_9HYPO</name>
<proteinExistence type="predicted"/>
<sequence>MPYPISNERSKGKNAAILLPEGRLVFANALSHEMGVSHRLEICDTPAPTPEEVHMFFKQLSEDSRKAYGTRASLILEQRFHRAALLPSHIPSEDVLVGRHGVPVVVCEAAPFMNDVCLPVGFHSP</sequence>